<dbReference type="InterPro" id="IPR036174">
    <property type="entry name" value="Znf_Sec23_Sec24_sf"/>
</dbReference>
<evidence type="ECO:0000256" key="3">
    <source>
        <dbReference type="ARBA" id="ARBA00009210"/>
    </source>
</evidence>
<dbReference type="Gene3D" id="1.20.120.730">
    <property type="entry name" value="Sec23/Sec24 helical domain"/>
    <property type="match status" value="1"/>
</dbReference>
<dbReference type="Pfam" id="PF04815">
    <property type="entry name" value="Sec23_helical"/>
    <property type="match status" value="1"/>
</dbReference>
<reference evidence="21" key="1">
    <citation type="submission" date="2014-03" db="EMBL/GenBank/DDBJ databases">
        <authorList>
            <person name="Casaregola S."/>
        </authorList>
    </citation>
    <scope>NUCLEOTIDE SEQUENCE [LARGE SCALE GENOMIC DNA]</scope>
    <source>
        <strain evidence="21">CLIB 918</strain>
    </source>
</reference>
<keyword evidence="15" id="KW-0963">Cytoplasm</keyword>
<evidence type="ECO:0000256" key="1">
    <source>
        <dbReference type="ARBA" id="ARBA00004299"/>
    </source>
</evidence>
<dbReference type="GO" id="GO:0005789">
    <property type="term" value="C:endoplasmic reticulum membrane"/>
    <property type="evidence" value="ECO:0007669"/>
    <property type="project" value="UniProtKB-SubCell"/>
</dbReference>
<evidence type="ECO:0000256" key="6">
    <source>
        <dbReference type="ARBA" id="ARBA00022723"/>
    </source>
</evidence>
<evidence type="ECO:0000259" key="20">
    <source>
        <dbReference type="Pfam" id="PF08033"/>
    </source>
</evidence>
<evidence type="ECO:0000256" key="12">
    <source>
        <dbReference type="ARBA" id="ARBA00023136"/>
    </source>
</evidence>
<dbReference type="Pfam" id="PF08033">
    <property type="entry name" value="Sec23_BS"/>
    <property type="match status" value="1"/>
</dbReference>
<evidence type="ECO:0000256" key="2">
    <source>
        <dbReference type="ARBA" id="ARBA00004397"/>
    </source>
</evidence>
<organism evidence="21 22">
    <name type="scientific">Geotrichum candidum</name>
    <name type="common">Oospora lactis</name>
    <name type="synonym">Dipodascus geotrichum</name>
    <dbReference type="NCBI Taxonomy" id="1173061"/>
    <lineage>
        <taxon>Eukaryota</taxon>
        <taxon>Fungi</taxon>
        <taxon>Dikarya</taxon>
        <taxon>Ascomycota</taxon>
        <taxon>Saccharomycotina</taxon>
        <taxon>Dipodascomycetes</taxon>
        <taxon>Dipodascales</taxon>
        <taxon>Dipodascaceae</taxon>
        <taxon>Geotrichum</taxon>
    </lineage>
</organism>
<keyword evidence="5 15" id="KW-0813">Transport</keyword>
<dbReference type="SUPFAM" id="SSF81995">
    <property type="entry name" value="beta-sandwich domain of Sec23/24"/>
    <property type="match status" value="1"/>
</dbReference>
<dbReference type="InterPro" id="IPR037364">
    <property type="entry name" value="Sec23"/>
</dbReference>
<dbReference type="GO" id="GO:0070971">
    <property type="term" value="C:endoplasmic reticulum exit site"/>
    <property type="evidence" value="ECO:0007669"/>
    <property type="project" value="TreeGrafter"/>
</dbReference>
<dbReference type="FunFam" id="3.40.50.410:FF:000008">
    <property type="entry name" value="Protein transport protein SEC23"/>
    <property type="match status" value="1"/>
</dbReference>
<dbReference type="SUPFAM" id="SSF81811">
    <property type="entry name" value="Helical domain of Sec23/24"/>
    <property type="match status" value="1"/>
</dbReference>
<dbReference type="InterPro" id="IPR037550">
    <property type="entry name" value="Sec23_C"/>
</dbReference>
<keyword evidence="10 15" id="KW-0653">Protein transport</keyword>
<accession>A0A0J9XGU3</accession>
<dbReference type="InterPro" id="IPR036180">
    <property type="entry name" value="Gelsolin-like_dom_sf"/>
</dbReference>
<keyword evidence="13 15" id="KW-0968">Cytoplasmic vesicle</keyword>
<feature type="domain" description="Sec23/Sec24 helical" evidence="19">
    <location>
        <begin position="514"/>
        <end position="612"/>
    </location>
</feature>
<name>A0A0J9XGU3_GEOCN</name>
<keyword evidence="9 15" id="KW-0931">ER-Golgi transport</keyword>
<keyword evidence="12 15" id="KW-0472">Membrane</keyword>
<dbReference type="Gene3D" id="3.40.20.10">
    <property type="entry name" value="Severin"/>
    <property type="match status" value="1"/>
</dbReference>
<dbReference type="SUPFAM" id="SSF82919">
    <property type="entry name" value="Zn-finger domain of Sec23/24"/>
    <property type="match status" value="1"/>
</dbReference>
<dbReference type="CDD" id="cd11287">
    <property type="entry name" value="Sec23_C"/>
    <property type="match status" value="1"/>
</dbReference>
<dbReference type="EMBL" id="CCBN010000013">
    <property type="protein sequence ID" value="CDO56136.1"/>
    <property type="molecule type" value="Genomic_DNA"/>
</dbReference>
<evidence type="ECO:0000313" key="22">
    <source>
        <dbReference type="Proteomes" id="UP000242525"/>
    </source>
</evidence>
<dbReference type="InterPro" id="IPR006896">
    <property type="entry name" value="Sec23/24_trunk_dom"/>
</dbReference>
<evidence type="ECO:0000256" key="14">
    <source>
        <dbReference type="ARBA" id="ARBA00025471"/>
    </source>
</evidence>
<comment type="caution">
    <text evidence="21">The sequence shown here is derived from an EMBL/GenBank/DDBJ whole genome shotgun (WGS) entry which is preliminary data.</text>
</comment>
<feature type="domain" description="Sec23/Sec24 beta-sandwich" evidence="20">
    <location>
        <begin position="395"/>
        <end position="500"/>
    </location>
</feature>
<dbReference type="FunFam" id="2.30.30.380:FF:000001">
    <property type="entry name" value="Protein transport protein SEC23"/>
    <property type="match status" value="1"/>
</dbReference>
<dbReference type="InterPro" id="IPR006900">
    <property type="entry name" value="Sec23/24_helical_dom"/>
</dbReference>
<dbReference type="InterPro" id="IPR006895">
    <property type="entry name" value="Znf_Sec23_Sec24"/>
</dbReference>
<dbReference type="Gene3D" id="2.60.40.1670">
    <property type="entry name" value="beta-sandwich domain of Sec23/24"/>
    <property type="match status" value="1"/>
</dbReference>
<gene>
    <name evidence="21" type="ORF">BN980_GECA13s03607g</name>
</gene>
<dbReference type="GO" id="GO:0090110">
    <property type="term" value="P:COPII-coated vesicle cargo loading"/>
    <property type="evidence" value="ECO:0007669"/>
    <property type="project" value="TreeGrafter"/>
</dbReference>
<evidence type="ECO:0000256" key="9">
    <source>
        <dbReference type="ARBA" id="ARBA00022892"/>
    </source>
</evidence>
<keyword evidence="7 15" id="KW-0256">Endoplasmic reticulum</keyword>
<dbReference type="GO" id="GO:0006886">
    <property type="term" value="P:intracellular protein transport"/>
    <property type="evidence" value="ECO:0007669"/>
    <property type="project" value="InterPro"/>
</dbReference>
<dbReference type="OrthoDB" id="10256289at2759"/>
<comment type="similarity">
    <text evidence="3 15">Belongs to the SEC23/SEC24 family. SEC23 subfamily.</text>
</comment>
<keyword evidence="22" id="KW-1185">Reference proteome</keyword>
<dbReference type="SUPFAM" id="SSF82754">
    <property type="entry name" value="C-terminal, gelsolin-like domain of Sec23/24"/>
    <property type="match status" value="1"/>
</dbReference>
<dbReference type="InterPro" id="IPR007123">
    <property type="entry name" value="Gelsolin-like_dom"/>
</dbReference>
<dbReference type="PANTHER" id="PTHR11141:SF0">
    <property type="entry name" value="PROTEIN TRANSPORT PROTEIN SEC23"/>
    <property type="match status" value="1"/>
</dbReference>
<evidence type="ECO:0000256" key="8">
    <source>
        <dbReference type="ARBA" id="ARBA00022833"/>
    </source>
</evidence>
<evidence type="ECO:0000256" key="11">
    <source>
        <dbReference type="ARBA" id="ARBA00023034"/>
    </source>
</evidence>
<evidence type="ECO:0000259" key="18">
    <source>
        <dbReference type="Pfam" id="PF04811"/>
    </source>
</evidence>
<dbReference type="InterPro" id="IPR036465">
    <property type="entry name" value="vWFA_dom_sf"/>
</dbReference>
<evidence type="ECO:0000256" key="13">
    <source>
        <dbReference type="ARBA" id="ARBA00023329"/>
    </source>
</evidence>
<dbReference type="GO" id="GO:0005096">
    <property type="term" value="F:GTPase activator activity"/>
    <property type="evidence" value="ECO:0007669"/>
    <property type="project" value="TreeGrafter"/>
</dbReference>
<evidence type="ECO:0000256" key="15">
    <source>
        <dbReference type="RuleBase" id="RU365030"/>
    </source>
</evidence>
<dbReference type="Proteomes" id="UP000242525">
    <property type="component" value="Unassembled WGS sequence"/>
</dbReference>
<evidence type="ECO:0000256" key="4">
    <source>
        <dbReference type="ARBA" id="ARBA00021212"/>
    </source>
</evidence>
<comment type="function">
    <text evidence="14 15">Component of the coat protein complex II (COPII) which promotes the formation of transport vesicles from the endoplasmic reticulum (ER). The coat has two main functions, the physical deformation of the endoplasmic reticulum membrane into vesicles and the selection of cargo molecules.</text>
</comment>
<comment type="subcellular location">
    <subcellularLocation>
        <location evidence="15">Cytoplasm</location>
    </subcellularLocation>
    <subcellularLocation>
        <location evidence="1 15">Cytoplasmic vesicle</location>
        <location evidence="1 15">COPII-coated vesicle membrane</location>
        <topology evidence="1 15">Peripheral membrane protein</topology>
        <orientation evidence="1 15">Cytoplasmic side</orientation>
    </subcellularLocation>
    <subcellularLocation>
        <location evidence="2 15">Endoplasmic reticulum membrane</location>
        <topology evidence="2 15">Peripheral membrane protein</topology>
        <orientation evidence="2 15">Cytoplasmic side</orientation>
    </subcellularLocation>
    <subcellularLocation>
        <location evidence="15">Golgi apparatus membrane</location>
        <topology evidence="15">Peripheral membrane protein</topology>
        <orientation evidence="15">Cytoplasmic side</orientation>
    </subcellularLocation>
</comment>
<dbReference type="InterPro" id="IPR012990">
    <property type="entry name" value="Beta-sandwich_Sec23_24"/>
</dbReference>
<dbReference type="Pfam" id="PF04811">
    <property type="entry name" value="Sec23_trunk"/>
    <property type="match status" value="1"/>
</dbReference>
<dbReference type="GO" id="GO:0000139">
    <property type="term" value="C:Golgi membrane"/>
    <property type="evidence" value="ECO:0007669"/>
    <property type="project" value="UniProtKB-SubCell"/>
</dbReference>
<evidence type="ECO:0000313" key="21">
    <source>
        <dbReference type="EMBL" id="CDO56136.1"/>
    </source>
</evidence>
<dbReference type="Gene3D" id="2.30.30.380">
    <property type="entry name" value="Zn-finger domain of Sec23/24"/>
    <property type="match status" value="1"/>
</dbReference>
<keyword evidence="6 15" id="KW-0479">Metal-binding</keyword>
<dbReference type="Pfam" id="PF04810">
    <property type="entry name" value="zf-Sec23_Sec24"/>
    <property type="match status" value="1"/>
</dbReference>
<dbReference type="InterPro" id="IPR029006">
    <property type="entry name" value="ADF-H/Gelsolin-like_dom_sf"/>
</dbReference>
<feature type="domain" description="Sec23/Sec24 trunk" evidence="18">
    <location>
        <begin position="123"/>
        <end position="384"/>
    </location>
</feature>
<feature type="domain" description="Zinc finger Sec23/Sec24-type" evidence="17">
    <location>
        <begin position="53"/>
        <end position="93"/>
    </location>
</feature>
<proteinExistence type="inferred from homology"/>
<evidence type="ECO:0000259" key="16">
    <source>
        <dbReference type="Pfam" id="PF00626"/>
    </source>
</evidence>
<dbReference type="Gene3D" id="3.40.50.410">
    <property type="entry name" value="von Willebrand factor, type A domain"/>
    <property type="match status" value="1"/>
</dbReference>
<dbReference type="PANTHER" id="PTHR11141">
    <property type="entry name" value="PROTEIN TRANSPORT PROTEIN SEC23"/>
    <property type="match status" value="1"/>
</dbReference>
<evidence type="ECO:0000256" key="7">
    <source>
        <dbReference type="ARBA" id="ARBA00022824"/>
    </source>
</evidence>
<evidence type="ECO:0000259" key="19">
    <source>
        <dbReference type="Pfam" id="PF04815"/>
    </source>
</evidence>
<sequence length="768" mass="85553">MDFESIEEQDGVRFTWNVIPSTVKEAQHSVVPVASMYTPLFTKPNLASLAYEPIVCRNKDCKAILNPYCIVDLGAKCWTCRLCLNRSPLPNHYLSATPENLPQELHPSNTTVEYILQKQAAATPIFLFVVDICQDPENFQALKDSLLVSLSLLPPDSLVGLISFGTHVNLHELGYDNCFKTVAFNGKKNHTAKQIQETLGFLTTDMRSGRGVGSSTLLTASRYLLPVQEAEFQLTKELEQLLEDSFNVPVQNRSKRATGVALNVAISLLETAFPNTGARIMLFSAGPCTSGPGLVVAPELRETIRSHHDIDSNNAPHYKAACTYYEGLAKRASRNGSVVDIFAGCYDQVGLDEMRYLPNSTGGVIVLSDAFSTSIFKQSFLRVFNKDDLGYLAMGFGGNLEVKMSKELKVSGLIGPAIGLKNKSSFVSPTEVGIGGTSSWKLCGISPSSTYAIYYDVVSTNFPQVHGNEPTPQAFIQFITYYQHPSGHYRLRVTTVARALSLQTQSEFQKQSFDQEAAAAIVARLAMFKLNTLATDQVIRWIDILLIKLFVHFGDYVRDDPNTFKLSSQLSYFFPQFMFHLRRSQFLRVFNNSPDETAFYRHEITKEDTNNTTIMIQPTLTAYELNKPEPEPVLLDSTSVEPDRILLLDTFFHILIFHGEKIAAWRREGYQDKEEYANFKALLQMPRSDAAELLVDRFPLPRFIDTEANASQARFLMAKLNPSRSSSGPGNYTNTNGGSTVVLTDDVSLQPFMAHLIKVSVSSTNKNL</sequence>
<keyword evidence="11 15" id="KW-0333">Golgi apparatus</keyword>
<keyword evidence="8 15" id="KW-0862">Zinc</keyword>
<evidence type="ECO:0000256" key="5">
    <source>
        <dbReference type="ARBA" id="ARBA00022448"/>
    </source>
</evidence>
<dbReference type="AlphaFoldDB" id="A0A0J9XGU3"/>
<dbReference type="SUPFAM" id="SSF53300">
    <property type="entry name" value="vWA-like"/>
    <property type="match status" value="1"/>
</dbReference>
<evidence type="ECO:0000256" key="10">
    <source>
        <dbReference type="ARBA" id="ARBA00022927"/>
    </source>
</evidence>
<dbReference type="InterPro" id="IPR036175">
    <property type="entry name" value="Sec23/24_helical_dom_sf"/>
</dbReference>
<dbReference type="STRING" id="1173061.A0A0J9XGU3"/>
<dbReference type="GO" id="GO:0030127">
    <property type="term" value="C:COPII vesicle coat"/>
    <property type="evidence" value="ECO:0007669"/>
    <property type="project" value="InterPro"/>
</dbReference>
<evidence type="ECO:0000259" key="17">
    <source>
        <dbReference type="Pfam" id="PF04810"/>
    </source>
</evidence>
<dbReference type="FunFam" id="3.40.20.10:FF:000041">
    <property type="entry name" value="Protein transport protein SEC23"/>
    <property type="match status" value="1"/>
</dbReference>
<feature type="domain" description="Gelsolin-like" evidence="16">
    <location>
        <begin position="627"/>
        <end position="716"/>
    </location>
</feature>
<protein>
    <recommendedName>
        <fullName evidence="4 15">Protein transport protein SEC23</fullName>
    </recommendedName>
</protein>
<dbReference type="GO" id="GO:0008270">
    <property type="term" value="F:zinc ion binding"/>
    <property type="evidence" value="ECO:0007669"/>
    <property type="project" value="InterPro"/>
</dbReference>
<dbReference type="Pfam" id="PF00626">
    <property type="entry name" value="Gelsolin"/>
    <property type="match status" value="1"/>
</dbReference>